<dbReference type="AlphaFoldDB" id="A0A2M9ARQ8"/>
<keyword evidence="3" id="KW-1185">Reference proteome</keyword>
<feature type="chain" id="PRO_5014818833" evidence="1">
    <location>
        <begin position="23"/>
        <end position="207"/>
    </location>
</feature>
<dbReference type="EMBL" id="PGFA01000004">
    <property type="protein sequence ID" value="PJJ48369.1"/>
    <property type="molecule type" value="Genomic_DNA"/>
</dbReference>
<protein>
    <submittedName>
        <fullName evidence="2">Uncharacterized protein</fullName>
    </submittedName>
</protein>
<accession>A0A2M9ARQ8</accession>
<organism evidence="2 3">
    <name type="scientific">Hymenobacter chitinivorans DSM 11115</name>
    <dbReference type="NCBI Taxonomy" id="1121954"/>
    <lineage>
        <taxon>Bacteria</taxon>
        <taxon>Pseudomonadati</taxon>
        <taxon>Bacteroidota</taxon>
        <taxon>Cytophagia</taxon>
        <taxon>Cytophagales</taxon>
        <taxon>Hymenobacteraceae</taxon>
        <taxon>Hymenobacter</taxon>
    </lineage>
</organism>
<evidence type="ECO:0000313" key="2">
    <source>
        <dbReference type="EMBL" id="PJJ48369.1"/>
    </source>
</evidence>
<dbReference type="OrthoDB" id="881270at2"/>
<name>A0A2M9ARQ8_9BACT</name>
<dbReference type="RefSeq" id="WP_100338315.1">
    <property type="nucleotide sequence ID" value="NZ_PGFA01000004.1"/>
</dbReference>
<comment type="caution">
    <text evidence="2">The sequence shown here is derived from an EMBL/GenBank/DDBJ whole genome shotgun (WGS) entry which is preliminary data.</text>
</comment>
<feature type="signal peptide" evidence="1">
    <location>
        <begin position="1"/>
        <end position="22"/>
    </location>
</feature>
<evidence type="ECO:0000313" key="3">
    <source>
        <dbReference type="Proteomes" id="UP000228535"/>
    </source>
</evidence>
<keyword evidence="1" id="KW-0732">Signal</keyword>
<dbReference type="Proteomes" id="UP000228535">
    <property type="component" value="Unassembled WGS sequence"/>
</dbReference>
<proteinExistence type="predicted"/>
<evidence type="ECO:0000256" key="1">
    <source>
        <dbReference type="SAM" id="SignalP"/>
    </source>
</evidence>
<reference evidence="2 3" key="1">
    <citation type="submission" date="2017-11" db="EMBL/GenBank/DDBJ databases">
        <title>Genomic Encyclopedia of Archaeal and Bacterial Type Strains, Phase II (KMG-II): From Individual Species to Whole Genera.</title>
        <authorList>
            <person name="Goeker M."/>
        </authorList>
    </citation>
    <scope>NUCLEOTIDE SEQUENCE [LARGE SCALE GENOMIC DNA]</scope>
    <source>
        <strain evidence="2 3">DSM 11115</strain>
    </source>
</reference>
<sequence length="207" mass="23451">MLTRFTLLSAGAALFTAFSAQAQVQAADPVRFAAERDSLLQHATAIRTQTDARIQYFKTSFIAVRGTRRCTKSYVTSSPSATVNVDKLPRKLAKKHVVKFKRVGTVVEKVYYYTPQGNLALSEYYQDGQLVRLNAADYYEIDPRDQVKVVKTEAGKYTTITGYGSRRNPMKEVLFLRGDYLLKITRRGMPKNNRTTTEYFVAPRPQS</sequence>
<gene>
    <name evidence="2" type="ORF">CLV45_4071</name>
</gene>